<feature type="transmembrane region" description="Helical" evidence="1">
    <location>
        <begin position="31"/>
        <end position="52"/>
    </location>
</feature>
<keyword evidence="1" id="KW-1133">Transmembrane helix</keyword>
<evidence type="ECO:0000256" key="1">
    <source>
        <dbReference type="SAM" id="Phobius"/>
    </source>
</evidence>
<organism evidence="2 3">
    <name type="scientific">Paenibacillus mucilaginosus 3016</name>
    <dbReference type="NCBI Taxonomy" id="1116391"/>
    <lineage>
        <taxon>Bacteria</taxon>
        <taxon>Bacillati</taxon>
        <taxon>Bacillota</taxon>
        <taxon>Bacilli</taxon>
        <taxon>Bacillales</taxon>
        <taxon>Paenibacillaceae</taxon>
        <taxon>Paenibacillus</taxon>
    </lineage>
</organism>
<dbReference type="GO" id="GO:0016740">
    <property type="term" value="F:transferase activity"/>
    <property type="evidence" value="ECO:0007669"/>
    <property type="project" value="UniProtKB-KW"/>
</dbReference>
<accession>H6NE22</accession>
<dbReference type="EMBL" id="CP003235">
    <property type="protein sequence ID" value="AFC32975.1"/>
    <property type="molecule type" value="Genomic_DNA"/>
</dbReference>
<dbReference type="HOGENOM" id="CLU_2975073_0_0_9"/>
<name>H6NE22_9BACL</name>
<keyword evidence="2" id="KW-0808">Transferase</keyword>
<evidence type="ECO:0000313" key="2">
    <source>
        <dbReference type="EMBL" id="AFC32975.1"/>
    </source>
</evidence>
<proteinExistence type="predicted"/>
<keyword evidence="3" id="KW-1185">Reference proteome</keyword>
<dbReference type="STRING" id="1116391.PM3016_6343"/>
<keyword evidence="1" id="KW-0812">Transmembrane</keyword>
<dbReference type="AlphaFoldDB" id="H6NE22"/>
<feature type="transmembrane region" description="Helical" evidence="1">
    <location>
        <begin position="6"/>
        <end position="24"/>
    </location>
</feature>
<dbReference type="KEGG" id="pmq:PM3016_6343"/>
<protein>
    <submittedName>
        <fullName evidence="2">Membrane bound O-acyl transferase MBOAT family protein</fullName>
    </submittedName>
</protein>
<evidence type="ECO:0000313" key="3">
    <source>
        <dbReference type="Proteomes" id="UP000007523"/>
    </source>
</evidence>
<keyword evidence="1" id="KW-0472">Membrane</keyword>
<dbReference type="Proteomes" id="UP000007523">
    <property type="component" value="Chromosome"/>
</dbReference>
<sequence>MLFNSWEFFVLLLITFGLYYIPALQKLQIPILIAASLVFYGYHQPVLLLLLLPISRCC</sequence>
<gene>
    <name evidence="2" type="ORF">PM3016_6343</name>
</gene>
<reference evidence="2 3" key="1">
    <citation type="journal article" date="2012" name="J. Bacteriol.">
        <title>Complete Genome Sequence of Paenibacillus mucilaginosus 3016, a Bacterium Functional as Microbial Fertilizer.</title>
        <authorList>
            <person name="Ma M."/>
            <person name="Wang Z."/>
            <person name="Li L."/>
            <person name="Jiang X."/>
            <person name="Guan D."/>
            <person name="Cao F."/>
            <person name="Chen H."/>
            <person name="Wang X."/>
            <person name="Shen D."/>
            <person name="Du B."/>
            <person name="Li J."/>
        </authorList>
    </citation>
    <scope>NUCLEOTIDE SEQUENCE [LARGE SCALE GENOMIC DNA]</scope>
    <source>
        <strain evidence="2 3">3016</strain>
    </source>
</reference>